<keyword evidence="12" id="KW-1185">Reference proteome</keyword>
<organism evidence="12 13">
    <name type="scientific">Frankliniella occidentalis</name>
    <name type="common">Western flower thrips</name>
    <name type="synonym">Euthrips occidentalis</name>
    <dbReference type="NCBI Taxonomy" id="133901"/>
    <lineage>
        <taxon>Eukaryota</taxon>
        <taxon>Metazoa</taxon>
        <taxon>Ecdysozoa</taxon>
        <taxon>Arthropoda</taxon>
        <taxon>Hexapoda</taxon>
        <taxon>Insecta</taxon>
        <taxon>Pterygota</taxon>
        <taxon>Neoptera</taxon>
        <taxon>Paraneoptera</taxon>
        <taxon>Thysanoptera</taxon>
        <taxon>Terebrantia</taxon>
        <taxon>Thripoidea</taxon>
        <taxon>Thripidae</taxon>
        <taxon>Frankliniella</taxon>
    </lineage>
</organism>
<comment type="similarity">
    <text evidence="4">Belongs to the OHCU decarboxylase family.</text>
</comment>
<dbReference type="KEGG" id="foc:113203292"/>
<feature type="domain" description="Oxo-4-hydroxy-4-carboxy-5-ureidoimidazoline decarboxylase" evidence="11">
    <location>
        <begin position="13"/>
        <end position="167"/>
    </location>
</feature>
<protein>
    <recommendedName>
        <fullName evidence="5">2-oxo-4-hydroxy-4-carboxy-5-ureidoimidazoline decarboxylase</fullName>
        <ecNumber evidence="5">4.1.1.97</ecNumber>
    </recommendedName>
    <alternativeName>
        <fullName evidence="10">Parahox neighbor</fullName>
    </alternativeName>
    <alternativeName>
        <fullName evidence="9">Ureidoimidazoline (2-oxo-4-hydroxy-4-carboxy-5-) decarboxylase</fullName>
    </alternativeName>
</protein>
<reference evidence="13" key="1">
    <citation type="submission" date="2025-08" db="UniProtKB">
        <authorList>
            <consortium name="RefSeq"/>
        </authorList>
    </citation>
    <scope>IDENTIFICATION</scope>
    <source>
        <tissue evidence="13">Whole organism</tissue>
    </source>
</reference>
<dbReference type="GeneID" id="113203292"/>
<evidence type="ECO:0000256" key="2">
    <source>
        <dbReference type="ARBA" id="ARBA00002506"/>
    </source>
</evidence>
<evidence type="ECO:0000256" key="7">
    <source>
        <dbReference type="ARBA" id="ARBA00022793"/>
    </source>
</evidence>
<dbReference type="GO" id="GO:0000255">
    <property type="term" value="P:allantoin metabolic process"/>
    <property type="evidence" value="ECO:0007669"/>
    <property type="project" value="InterPro"/>
</dbReference>
<evidence type="ECO:0000256" key="5">
    <source>
        <dbReference type="ARBA" id="ARBA00012257"/>
    </source>
</evidence>
<dbReference type="NCBIfam" id="TIGR03164">
    <property type="entry name" value="UHCUDC"/>
    <property type="match status" value="1"/>
</dbReference>
<keyword evidence="7" id="KW-0210">Decarboxylase</keyword>
<dbReference type="PANTHER" id="PTHR43466">
    <property type="entry name" value="2-OXO-4-HYDROXY-4-CARBOXY-5-UREIDOIMIDAZOLINE DECARBOXYLASE-RELATED"/>
    <property type="match status" value="1"/>
</dbReference>
<dbReference type="RefSeq" id="XP_026273667.1">
    <property type="nucleotide sequence ID" value="XM_026417882.2"/>
</dbReference>
<comment type="pathway">
    <text evidence="3">Purine metabolism; urate degradation; (S)-allantoin from urate: step 3/3.</text>
</comment>
<dbReference type="InterPro" id="IPR017580">
    <property type="entry name" value="OHCU_decarboxylase-1"/>
</dbReference>
<evidence type="ECO:0000256" key="9">
    <source>
        <dbReference type="ARBA" id="ARBA00030624"/>
    </source>
</evidence>
<evidence type="ECO:0000259" key="11">
    <source>
        <dbReference type="Pfam" id="PF09349"/>
    </source>
</evidence>
<sequence length="173" mass="19293">MLMGPISMTAVNLLEPAEFTRVFGNVVELAPSIGSVLARRRPLKDVQHLLTELNTIIDGLSDSDKVDILRRHPDLAGVLAEKGLLTTESTAEQKSAGLDQLTEQQKYDLQRMNKSYRDKFGFPFVICARENKAVAILEGLTTRMINTRERELDIGIGEVKKIARLRVCDLVMA</sequence>
<evidence type="ECO:0000256" key="10">
    <source>
        <dbReference type="ARBA" id="ARBA00032116"/>
    </source>
</evidence>
<dbReference type="InterPro" id="IPR036778">
    <property type="entry name" value="OHCU_decarboxylase_sf"/>
</dbReference>
<proteinExistence type="inferred from homology"/>
<dbReference type="PANTHER" id="PTHR43466:SF1">
    <property type="entry name" value="2-OXO-4-HYDROXY-4-CARBOXY-5-UREIDOIMIDAZOLINE DECARBOXYLASE-RELATED"/>
    <property type="match status" value="1"/>
</dbReference>
<dbReference type="EC" id="4.1.1.97" evidence="5"/>
<dbReference type="OrthoDB" id="9970124at2759"/>
<dbReference type="InterPro" id="IPR018020">
    <property type="entry name" value="OHCU_decarboxylase"/>
</dbReference>
<dbReference type="Pfam" id="PF09349">
    <property type="entry name" value="OHCU_decarbox"/>
    <property type="match status" value="1"/>
</dbReference>
<evidence type="ECO:0000256" key="6">
    <source>
        <dbReference type="ARBA" id="ARBA00022631"/>
    </source>
</evidence>
<comment type="catalytic activity">
    <reaction evidence="1">
        <text>5-hydroxy-2-oxo-4-ureido-2,5-dihydro-1H-imidazole-5-carboxylate + H(+) = (S)-allantoin + CO2</text>
        <dbReference type="Rhea" id="RHEA:26301"/>
        <dbReference type="ChEBI" id="CHEBI:15378"/>
        <dbReference type="ChEBI" id="CHEBI:15678"/>
        <dbReference type="ChEBI" id="CHEBI:16526"/>
        <dbReference type="ChEBI" id="CHEBI:58639"/>
        <dbReference type="EC" id="4.1.1.97"/>
    </reaction>
</comment>
<evidence type="ECO:0000313" key="13">
    <source>
        <dbReference type="RefSeq" id="XP_026273667.1"/>
    </source>
</evidence>
<gene>
    <name evidence="13" type="primary">LOC113203292</name>
</gene>
<dbReference type="SUPFAM" id="SSF158694">
    <property type="entry name" value="UraD-Like"/>
    <property type="match status" value="1"/>
</dbReference>
<name>A0A6J1RXZ9_FRAOC</name>
<evidence type="ECO:0000256" key="3">
    <source>
        <dbReference type="ARBA" id="ARBA00004754"/>
    </source>
</evidence>
<dbReference type="Proteomes" id="UP000504606">
    <property type="component" value="Unplaced"/>
</dbReference>
<evidence type="ECO:0000313" key="12">
    <source>
        <dbReference type="Proteomes" id="UP000504606"/>
    </source>
</evidence>
<evidence type="ECO:0000256" key="8">
    <source>
        <dbReference type="ARBA" id="ARBA00023239"/>
    </source>
</evidence>
<dbReference type="GO" id="GO:0005777">
    <property type="term" value="C:peroxisome"/>
    <property type="evidence" value="ECO:0007669"/>
    <property type="project" value="TreeGrafter"/>
</dbReference>
<dbReference type="UniPathway" id="UPA00394">
    <property type="reaction ID" value="UER00652"/>
</dbReference>
<dbReference type="GO" id="GO:0006144">
    <property type="term" value="P:purine nucleobase metabolic process"/>
    <property type="evidence" value="ECO:0007669"/>
    <property type="project" value="UniProtKB-KW"/>
</dbReference>
<accession>A0A6J1RXZ9</accession>
<dbReference type="GO" id="GO:0019628">
    <property type="term" value="P:urate catabolic process"/>
    <property type="evidence" value="ECO:0007669"/>
    <property type="project" value="UniProtKB-UniPathway"/>
</dbReference>
<evidence type="ECO:0000256" key="1">
    <source>
        <dbReference type="ARBA" id="ARBA00001163"/>
    </source>
</evidence>
<dbReference type="Gene3D" id="1.10.3330.10">
    <property type="entry name" value="Oxo-4-hydroxy-4-carboxy-5-ureidoimidazoline decarboxylase"/>
    <property type="match status" value="1"/>
</dbReference>
<keyword evidence="6" id="KW-0659">Purine metabolism</keyword>
<dbReference type="AlphaFoldDB" id="A0A6J1RXZ9"/>
<dbReference type="GO" id="GO:0051997">
    <property type="term" value="F:2-oxo-4-hydroxy-4-carboxy-5-ureidoimidazoline decarboxylase activity"/>
    <property type="evidence" value="ECO:0007669"/>
    <property type="project" value="UniProtKB-EC"/>
</dbReference>
<comment type="function">
    <text evidence="2">Catalyzes the stereoselective decarboxylation of 2-oxo-4-hydroxy-4-carboxy-5-ureidoimidazoline (OHCU) to (S)-allantoin.</text>
</comment>
<evidence type="ECO:0000256" key="4">
    <source>
        <dbReference type="ARBA" id="ARBA00005793"/>
    </source>
</evidence>
<keyword evidence="8" id="KW-0456">Lyase</keyword>